<feature type="compositionally biased region" description="Basic and acidic residues" evidence="2">
    <location>
        <begin position="265"/>
        <end position="277"/>
    </location>
</feature>
<feature type="coiled-coil region" evidence="1">
    <location>
        <begin position="71"/>
        <end position="105"/>
    </location>
</feature>
<organism evidence="3">
    <name type="scientific">Albugo laibachii Nc14</name>
    <dbReference type="NCBI Taxonomy" id="890382"/>
    <lineage>
        <taxon>Eukaryota</taxon>
        <taxon>Sar</taxon>
        <taxon>Stramenopiles</taxon>
        <taxon>Oomycota</taxon>
        <taxon>Peronosporomycetes</taxon>
        <taxon>Albuginales</taxon>
        <taxon>Albuginaceae</taxon>
        <taxon>Albugo</taxon>
    </lineage>
</organism>
<feature type="compositionally biased region" description="Polar residues" evidence="2">
    <location>
        <begin position="239"/>
        <end position="260"/>
    </location>
</feature>
<accession>F0VYZ3</accession>
<reference evidence="3" key="2">
    <citation type="submission" date="2011-02" db="EMBL/GenBank/DDBJ databases">
        <authorList>
            <person name="MacLean D."/>
        </authorList>
    </citation>
    <scope>NUCLEOTIDE SEQUENCE</scope>
</reference>
<feature type="compositionally biased region" description="Basic and acidic residues" evidence="2">
    <location>
        <begin position="56"/>
        <end position="67"/>
    </location>
</feature>
<dbReference type="AlphaFoldDB" id="F0VYZ3"/>
<evidence type="ECO:0000313" key="3">
    <source>
        <dbReference type="EMBL" id="CCA14008.1"/>
    </source>
</evidence>
<evidence type="ECO:0000256" key="2">
    <source>
        <dbReference type="SAM" id="MobiDB-lite"/>
    </source>
</evidence>
<sequence length="380" mass="43408">MRESAGYSKRSSISFCNEKDDEGQASSSRTDCIIPTEQNHQCSIHSGDEDVEFSESIEHSIDRESADGFKQLQRKRENNRLQSRLEELERDVSQLTLKLRGSACEIESEAGFTQQNPRKVLIKVGSPMPETRTTSKYGTLSRIHNGERVSRTRNPNRISDISQLDIRQRKQVKMRFAESEKKLKKLTQYKEACSSLKKHCSVLQESLELSERIRVRQKSLLQKLQSKEAKEKNESSKSIQTDQSKNQSVSSPESGGTTEQEATDESSRKADRDASEVKISVGKDDLVRGVRKSARVRNSLNRSSTLFERKPPERIHITESSEEVADMRVNIDKNADPNARKKNVSRSHLAHKQRFLEPTKASLQHRATSRITRKRIPFRV</sequence>
<keyword evidence="1" id="KW-0175">Coiled coil</keyword>
<proteinExistence type="predicted"/>
<evidence type="ECO:0000256" key="1">
    <source>
        <dbReference type="SAM" id="Coils"/>
    </source>
</evidence>
<feature type="compositionally biased region" description="Basic and acidic residues" evidence="2">
    <location>
        <begin position="225"/>
        <end position="235"/>
    </location>
</feature>
<feature type="region of interest" description="Disordered" evidence="2">
    <location>
        <begin position="45"/>
        <end position="69"/>
    </location>
</feature>
<reference evidence="3" key="1">
    <citation type="journal article" date="2011" name="PLoS Biol.">
        <title>Gene gain and loss during evolution of obligate parasitism in the white rust pathogen of Arabidopsis thaliana.</title>
        <authorList>
            <person name="Kemen E."/>
            <person name="Gardiner A."/>
            <person name="Schultz-Larsen T."/>
            <person name="Kemen A.C."/>
            <person name="Balmuth A.L."/>
            <person name="Robert-Seilaniantz A."/>
            <person name="Bailey K."/>
            <person name="Holub E."/>
            <person name="Studholme D.J."/>
            <person name="Maclean D."/>
            <person name="Jones J.D."/>
        </authorList>
    </citation>
    <scope>NUCLEOTIDE SEQUENCE</scope>
</reference>
<feature type="compositionally biased region" description="Basic residues" evidence="2">
    <location>
        <begin position="340"/>
        <end position="353"/>
    </location>
</feature>
<name>F0VYZ3_9STRA</name>
<gene>
    <name evidence="3" type="primary">AlNc14C1G140</name>
    <name evidence="3" type="ORF">ALNC14_001510</name>
</gene>
<feature type="region of interest" description="Disordered" evidence="2">
    <location>
        <begin position="332"/>
        <end position="367"/>
    </location>
</feature>
<feature type="region of interest" description="Disordered" evidence="2">
    <location>
        <begin position="223"/>
        <end position="277"/>
    </location>
</feature>
<dbReference type="HOGENOM" id="CLU_728459_0_0_1"/>
<dbReference type="EMBL" id="FR824046">
    <property type="protein sequence ID" value="CCA14008.1"/>
    <property type="molecule type" value="Genomic_DNA"/>
</dbReference>
<feature type="region of interest" description="Disordered" evidence="2">
    <location>
        <begin position="1"/>
        <end position="29"/>
    </location>
</feature>
<protein>
    <submittedName>
        <fullName evidence="3">AlNc14C1G140 protein</fullName>
    </submittedName>
</protein>